<gene>
    <name evidence="1" type="ORF">JI741_01525</name>
</gene>
<sequence>MIKKGEFTEFLKFGWGLAGVGLDQKTEVAQKTLGEPISIVGEERYGFYEYDQGLRIGYMNGEIDEVGIVFFGKKNIVFDLDLNNVDAINTVTEKTTIHEFIKFLNVVGIKWRSYDEANLNVFCIITKGNAFVLFDLETGCITRAMVVRANIRFSDAR</sequence>
<keyword evidence="2" id="KW-1185">Reference proteome</keyword>
<name>A0ABS1KKW2_9BACT</name>
<dbReference type="EMBL" id="JAERRB010000001">
    <property type="protein sequence ID" value="MBL0739873.1"/>
    <property type="molecule type" value="Genomic_DNA"/>
</dbReference>
<organism evidence="1 2">
    <name type="scientific">Chryseolinea lacunae</name>
    <dbReference type="NCBI Taxonomy" id="2801331"/>
    <lineage>
        <taxon>Bacteria</taxon>
        <taxon>Pseudomonadati</taxon>
        <taxon>Bacteroidota</taxon>
        <taxon>Cytophagia</taxon>
        <taxon>Cytophagales</taxon>
        <taxon>Fulvivirgaceae</taxon>
        <taxon>Chryseolinea</taxon>
    </lineage>
</organism>
<evidence type="ECO:0000313" key="2">
    <source>
        <dbReference type="Proteomes" id="UP000613030"/>
    </source>
</evidence>
<dbReference type="RefSeq" id="WP_202006836.1">
    <property type="nucleotide sequence ID" value="NZ_JAERRB010000001.1"/>
</dbReference>
<protein>
    <submittedName>
        <fullName evidence="1">Uncharacterized protein</fullName>
    </submittedName>
</protein>
<reference evidence="1 2" key="1">
    <citation type="submission" date="2021-01" db="EMBL/GenBank/DDBJ databases">
        <title>Chryseolinea sp. Jin1 Genome sequencing and assembly.</title>
        <authorList>
            <person name="Kim I."/>
        </authorList>
    </citation>
    <scope>NUCLEOTIDE SEQUENCE [LARGE SCALE GENOMIC DNA]</scope>
    <source>
        <strain evidence="1 2">Jin1</strain>
    </source>
</reference>
<dbReference type="Proteomes" id="UP000613030">
    <property type="component" value="Unassembled WGS sequence"/>
</dbReference>
<proteinExistence type="predicted"/>
<evidence type="ECO:0000313" key="1">
    <source>
        <dbReference type="EMBL" id="MBL0739873.1"/>
    </source>
</evidence>
<accession>A0ABS1KKW2</accession>
<comment type="caution">
    <text evidence="1">The sequence shown here is derived from an EMBL/GenBank/DDBJ whole genome shotgun (WGS) entry which is preliminary data.</text>
</comment>